<evidence type="ECO:0000256" key="5">
    <source>
        <dbReference type="ARBA" id="ARBA00022833"/>
    </source>
</evidence>
<dbReference type="PROSITE" id="PS00758">
    <property type="entry name" value="ARGE_DAPE_CPG2_1"/>
    <property type="match status" value="1"/>
</dbReference>
<keyword evidence="5" id="KW-0862">Zinc</keyword>
<feature type="domain" description="Peptidase M20 dimerisation" evidence="7">
    <location>
        <begin position="242"/>
        <end position="385"/>
    </location>
</feature>
<dbReference type="InterPro" id="IPR011650">
    <property type="entry name" value="Peptidase_M20_dimer"/>
</dbReference>
<dbReference type="InterPro" id="IPR047177">
    <property type="entry name" value="Pept_M20A"/>
</dbReference>
<evidence type="ECO:0000313" key="8">
    <source>
        <dbReference type="EMBL" id="GAP19686.1"/>
    </source>
</evidence>
<dbReference type="AlphaFoldDB" id="A0A0M9U3E0"/>
<dbReference type="STRING" id="229921.ADN01_04750"/>
<feature type="transmembrane region" description="Helical" evidence="6">
    <location>
        <begin position="6"/>
        <end position="25"/>
    </location>
</feature>
<dbReference type="Proteomes" id="UP000050501">
    <property type="component" value="Unassembled WGS sequence"/>
</dbReference>
<sequence>MIPTLITILIFVLIALLFLAAFVLIRTVTFSGKMKLEAAKTAEPEPVDEQRAAEHLSRALQVATISNLERTPAGYLPFVEFHQLLAEMFPRVHSQLQRERIADYSLLYCWPGSNPDLEPVLFAAHQDVVPVDPASLSAWLQLPFSGAVADGSVWGRGALDIKNQLIALLESVEILLERGYQPERTLYLGFGHDEETWGDGALAIVNWLKERGVRLSAVVDEGGSLMTGVLPGVEIPVALVGYGEKGYMTLRLSVDAAPGHSAMPPAQTAIGILARAIARLEAHPLPDYPRALTPLFKAIGPAAPFSLQVAFANLWLLGGIVRKRLLANPKTAAAIRTTTAVTMIQGGIKDNILPNRAEALVNFRLMPGDTIAGVCEHVRKAIRDERVTLEAVGESAREAPAPSAVDTPVFASLSAVVAETFGGVPTAPYLVLGATDARHYTAICDQVFRFSPVLVTSEEMATVHGIGEHIPVEKLAGMVRFYNTLIPAWTGGSEA</sequence>
<dbReference type="GO" id="GO:0046872">
    <property type="term" value="F:metal ion binding"/>
    <property type="evidence" value="ECO:0007669"/>
    <property type="project" value="UniProtKB-KW"/>
</dbReference>
<keyword evidence="2" id="KW-0645">Protease</keyword>
<dbReference type="Pfam" id="PF07687">
    <property type="entry name" value="M20_dimer"/>
    <property type="match status" value="1"/>
</dbReference>
<keyword evidence="10" id="KW-1185">Reference proteome</keyword>
<dbReference type="InterPro" id="IPR002933">
    <property type="entry name" value="Peptidase_M20"/>
</dbReference>
<dbReference type="FunFam" id="3.40.630.10:FF:000027">
    <property type="entry name" value="N-fatty-acyl-amino acid synthase/hydrolase PM20D1"/>
    <property type="match status" value="1"/>
</dbReference>
<dbReference type="Gene3D" id="3.30.70.360">
    <property type="match status" value="1"/>
</dbReference>
<dbReference type="SUPFAM" id="SSF53187">
    <property type="entry name" value="Zn-dependent exopeptidases"/>
    <property type="match status" value="1"/>
</dbReference>
<dbReference type="SUPFAM" id="SSF55031">
    <property type="entry name" value="Bacterial exopeptidase dimerisation domain"/>
    <property type="match status" value="1"/>
</dbReference>
<dbReference type="InterPro" id="IPR036264">
    <property type="entry name" value="Bact_exopeptidase_dim_dom"/>
</dbReference>
<evidence type="ECO:0000256" key="3">
    <source>
        <dbReference type="ARBA" id="ARBA00022723"/>
    </source>
</evidence>
<evidence type="ECO:0000313" key="10">
    <source>
        <dbReference type="Proteomes" id="UP000050501"/>
    </source>
</evidence>
<dbReference type="EMBL" id="DF967975">
    <property type="protein sequence ID" value="GAP19686.1"/>
    <property type="molecule type" value="Genomic_DNA"/>
</dbReference>
<organism evidence="8">
    <name type="scientific">Levilinea saccharolytica</name>
    <dbReference type="NCBI Taxonomy" id="229921"/>
    <lineage>
        <taxon>Bacteria</taxon>
        <taxon>Bacillati</taxon>
        <taxon>Chloroflexota</taxon>
        <taxon>Anaerolineae</taxon>
        <taxon>Anaerolineales</taxon>
        <taxon>Anaerolineaceae</taxon>
        <taxon>Levilinea</taxon>
    </lineage>
</organism>
<keyword evidence="6" id="KW-0472">Membrane</keyword>
<evidence type="ECO:0000256" key="6">
    <source>
        <dbReference type="SAM" id="Phobius"/>
    </source>
</evidence>
<dbReference type="RefSeq" id="WP_062419941.1">
    <property type="nucleotide sequence ID" value="NZ_BBXZ01000188.1"/>
</dbReference>
<keyword evidence="4" id="KW-0378">Hydrolase</keyword>
<dbReference type="Gene3D" id="3.40.630.10">
    <property type="entry name" value="Zn peptidases"/>
    <property type="match status" value="1"/>
</dbReference>
<dbReference type="OrthoDB" id="9792335at2"/>
<evidence type="ECO:0000256" key="2">
    <source>
        <dbReference type="ARBA" id="ARBA00022670"/>
    </source>
</evidence>
<reference evidence="8" key="1">
    <citation type="journal article" date="2015" name="Genome Announc.">
        <title>Draft Genome Sequences of Anaerolinea thermolimosa IMO-1, Bellilinea caldifistulae GOMI-1, Leptolinea tardivitalis YMTK-2, Levilinea saccharolytica KIBI-1, Longilinea arvoryzae KOME-1, Previously Described as Members of the Class Anaerolineae (Chloroflexi).</title>
        <authorList>
            <person name="Matsuura N."/>
            <person name="Tourlousse M.D."/>
            <person name="Ohashi A."/>
            <person name="Hugenholtz P."/>
            <person name="Sekiguchi Y."/>
        </authorList>
    </citation>
    <scope>NUCLEOTIDE SEQUENCE</scope>
    <source>
        <strain evidence="8">KIBI-1</strain>
    </source>
</reference>
<dbReference type="Gene3D" id="1.10.150.900">
    <property type="match status" value="1"/>
</dbReference>
<protein>
    <submittedName>
        <fullName evidence="8">Acetylornithine deacetylase</fullName>
    </submittedName>
</protein>
<dbReference type="GO" id="GO:0006508">
    <property type="term" value="P:proteolysis"/>
    <property type="evidence" value="ECO:0007669"/>
    <property type="project" value="UniProtKB-KW"/>
</dbReference>
<dbReference type="PANTHER" id="PTHR45962">
    <property type="entry name" value="N-FATTY-ACYL-AMINO ACID SYNTHASE/HYDROLASE PM20D1"/>
    <property type="match status" value="1"/>
</dbReference>
<keyword evidence="3" id="KW-0479">Metal-binding</keyword>
<reference evidence="9 10" key="2">
    <citation type="submission" date="2015-07" db="EMBL/GenBank/DDBJ databases">
        <title>Genome sequence of Levilinea saccharolytica DSM 16555.</title>
        <authorList>
            <person name="Hemp J."/>
            <person name="Ward L.M."/>
            <person name="Pace L.A."/>
            <person name="Fischer W.W."/>
        </authorList>
    </citation>
    <scope>NUCLEOTIDE SEQUENCE [LARGE SCALE GENOMIC DNA]</scope>
    <source>
        <strain evidence="9 10">KIBI-1</strain>
    </source>
</reference>
<name>A0A0M9U3E0_9CHLR</name>
<proteinExistence type="inferred from homology"/>
<evidence type="ECO:0000256" key="4">
    <source>
        <dbReference type="ARBA" id="ARBA00022801"/>
    </source>
</evidence>
<dbReference type="GO" id="GO:0008233">
    <property type="term" value="F:peptidase activity"/>
    <property type="evidence" value="ECO:0007669"/>
    <property type="project" value="UniProtKB-KW"/>
</dbReference>
<gene>
    <name evidence="9" type="ORF">ADN01_04750</name>
    <name evidence="8" type="ORF">LSAC_03597</name>
</gene>
<keyword evidence="6" id="KW-0812">Transmembrane</keyword>
<dbReference type="EMBL" id="LGCM01000019">
    <property type="protein sequence ID" value="KPL87463.1"/>
    <property type="molecule type" value="Genomic_DNA"/>
</dbReference>
<keyword evidence="6" id="KW-1133">Transmembrane helix</keyword>
<accession>A0A0M9U3E0</accession>
<evidence type="ECO:0000313" key="9">
    <source>
        <dbReference type="EMBL" id="KPL87463.1"/>
    </source>
</evidence>
<dbReference type="Pfam" id="PF01546">
    <property type="entry name" value="Peptidase_M20"/>
    <property type="match status" value="1"/>
</dbReference>
<comment type="similarity">
    <text evidence="1">Belongs to the peptidase M20A family.</text>
</comment>
<dbReference type="PANTHER" id="PTHR45962:SF1">
    <property type="entry name" value="N-FATTY-ACYL-AMINO ACID SYNTHASE_HYDROLASE PM20D1"/>
    <property type="match status" value="1"/>
</dbReference>
<dbReference type="InterPro" id="IPR001261">
    <property type="entry name" value="ArgE/DapE_CS"/>
</dbReference>
<evidence type="ECO:0000259" key="7">
    <source>
        <dbReference type="Pfam" id="PF07687"/>
    </source>
</evidence>
<evidence type="ECO:0000256" key="1">
    <source>
        <dbReference type="ARBA" id="ARBA00006247"/>
    </source>
</evidence>